<evidence type="ECO:0000256" key="1">
    <source>
        <dbReference type="SAM" id="MobiDB-lite"/>
    </source>
</evidence>
<reference evidence="2 3" key="1">
    <citation type="journal article" date="2023" name="Sci. Data">
        <title>Genome assembly of the Korean intertidal mud-creeper Batillaria attramentaria.</title>
        <authorList>
            <person name="Patra A.K."/>
            <person name="Ho P.T."/>
            <person name="Jun S."/>
            <person name="Lee S.J."/>
            <person name="Kim Y."/>
            <person name="Won Y.J."/>
        </authorList>
    </citation>
    <scope>NUCLEOTIDE SEQUENCE [LARGE SCALE GENOMIC DNA]</scope>
    <source>
        <strain evidence="2">Wonlab-2016</strain>
    </source>
</reference>
<gene>
    <name evidence="2" type="ORF">BaRGS_00038025</name>
</gene>
<keyword evidence="3" id="KW-1185">Reference proteome</keyword>
<dbReference type="EMBL" id="JACVVK020000594">
    <property type="protein sequence ID" value="KAK7463985.1"/>
    <property type="molecule type" value="Genomic_DNA"/>
</dbReference>
<proteinExistence type="predicted"/>
<evidence type="ECO:0000313" key="3">
    <source>
        <dbReference type="Proteomes" id="UP001519460"/>
    </source>
</evidence>
<comment type="caution">
    <text evidence="2">The sequence shown here is derived from an EMBL/GenBank/DDBJ whole genome shotgun (WGS) entry which is preliminary data.</text>
</comment>
<feature type="compositionally biased region" description="Low complexity" evidence="1">
    <location>
        <begin position="31"/>
        <end position="44"/>
    </location>
</feature>
<protein>
    <submittedName>
        <fullName evidence="2">Uncharacterized protein</fullName>
    </submittedName>
</protein>
<feature type="region of interest" description="Disordered" evidence="1">
    <location>
        <begin position="1"/>
        <end position="97"/>
    </location>
</feature>
<sequence>MSRNDGAGETTVTKTDGASPGEKRGPGDKVPLPLSGGPLILGRGKLTSSSTRVTAPASRGCNQDIGARGREFRGRGENLDRLYCPRGVPDTLPATRS</sequence>
<dbReference type="AlphaFoldDB" id="A0ABD0J702"/>
<evidence type="ECO:0000313" key="2">
    <source>
        <dbReference type="EMBL" id="KAK7463985.1"/>
    </source>
</evidence>
<organism evidence="2 3">
    <name type="scientific">Batillaria attramentaria</name>
    <dbReference type="NCBI Taxonomy" id="370345"/>
    <lineage>
        <taxon>Eukaryota</taxon>
        <taxon>Metazoa</taxon>
        <taxon>Spiralia</taxon>
        <taxon>Lophotrochozoa</taxon>
        <taxon>Mollusca</taxon>
        <taxon>Gastropoda</taxon>
        <taxon>Caenogastropoda</taxon>
        <taxon>Sorbeoconcha</taxon>
        <taxon>Cerithioidea</taxon>
        <taxon>Batillariidae</taxon>
        <taxon>Batillaria</taxon>
    </lineage>
</organism>
<dbReference type="Proteomes" id="UP001519460">
    <property type="component" value="Unassembled WGS sequence"/>
</dbReference>
<name>A0ABD0J702_9CAEN</name>
<feature type="compositionally biased region" description="Basic and acidic residues" evidence="1">
    <location>
        <begin position="67"/>
        <end position="80"/>
    </location>
</feature>
<accession>A0ABD0J702</accession>